<keyword evidence="3" id="KW-0812">Transmembrane</keyword>
<feature type="region of interest" description="Disordered" evidence="6">
    <location>
        <begin position="1"/>
        <end position="20"/>
    </location>
</feature>
<sequence precursor="true">MIKTVVSRTPARGRPCGSRSSSCDRYAQALVVSYFVSASLLTGFTNAAEINRPDLPPPAQVERALNEHLLVLNAASGLKMEQANQRKWNSGSYEFNLRAGSSQRNIVNTGQKLKEWDVALERPLRLINKVGIDEDIGAAGVSRAEYALGDAHHEAGRLLLKLWFNWQREQASALLWQKQRDILNQQSQMTEKRVKAGDAPKLELNLAQAAAAQAGVAWHQAQLRAQLAGNDLARPFPAVQLPEKPNTVTPVAIEHDFAFWKSRILDDNHELAMVQAHTHVQQLLADRSRADRIPDPTVGLRYSNEMGGNEKVAGVYLTVPISFGHRSATAEGVAQQAAIAIDQETYVKRRLEGDIFAAHLQAVQSFASWQQARDAAQFIRSNAELVARAYTLGEASLSDSLNARRVALESSMAENLAQLDANEAHYRLLLDAHLLWAQEEAHLP</sequence>
<dbReference type="Proteomes" id="UP000001235">
    <property type="component" value="Chromosome"/>
</dbReference>
<dbReference type="HOGENOM" id="CLU_055090_0_0_4"/>
<dbReference type="SUPFAM" id="SSF56954">
    <property type="entry name" value="Outer membrane efflux proteins (OEP)"/>
    <property type="match status" value="1"/>
</dbReference>
<dbReference type="RefSeq" id="WP_013293128.1">
    <property type="nucleotide sequence ID" value="NC_014394.1"/>
</dbReference>
<evidence type="ECO:0000256" key="4">
    <source>
        <dbReference type="ARBA" id="ARBA00023136"/>
    </source>
</evidence>
<evidence type="ECO:0000256" key="3">
    <source>
        <dbReference type="ARBA" id="ARBA00022692"/>
    </source>
</evidence>
<dbReference type="Gene3D" id="1.20.1600.10">
    <property type="entry name" value="Outer membrane efflux proteins (OEP)"/>
    <property type="match status" value="1"/>
</dbReference>
<dbReference type="KEGG" id="gca:Galf_1161"/>
<evidence type="ECO:0000256" key="1">
    <source>
        <dbReference type="ARBA" id="ARBA00004442"/>
    </source>
</evidence>
<evidence type="ECO:0000256" key="2">
    <source>
        <dbReference type="ARBA" id="ARBA00022452"/>
    </source>
</evidence>
<keyword evidence="4" id="KW-0472">Membrane</keyword>
<dbReference type="PANTHER" id="PTHR30026">
    <property type="entry name" value="OUTER MEMBRANE PROTEIN TOLC"/>
    <property type="match status" value="1"/>
</dbReference>
<comment type="subcellular location">
    <subcellularLocation>
        <location evidence="1">Cell outer membrane</location>
    </subcellularLocation>
</comment>
<dbReference type="GO" id="GO:0015288">
    <property type="term" value="F:porin activity"/>
    <property type="evidence" value="ECO:0007669"/>
    <property type="project" value="TreeGrafter"/>
</dbReference>
<dbReference type="STRING" id="395494.Galf_1161"/>
<dbReference type="InterPro" id="IPR051906">
    <property type="entry name" value="TolC-like"/>
</dbReference>
<dbReference type="eggNOG" id="COG1538">
    <property type="taxonomic scope" value="Bacteria"/>
</dbReference>
<name>D9SF92_GALCS</name>
<proteinExistence type="predicted"/>
<keyword evidence="5" id="KW-0998">Cell outer membrane</keyword>
<organism evidence="7 8">
    <name type="scientific">Gallionella capsiferriformans (strain ES-2)</name>
    <name type="common">Gallionella ferruginea capsiferriformans (strain ES-2)</name>
    <dbReference type="NCBI Taxonomy" id="395494"/>
    <lineage>
        <taxon>Bacteria</taxon>
        <taxon>Pseudomonadati</taxon>
        <taxon>Pseudomonadota</taxon>
        <taxon>Betaproteobacteria</taxon>
        <taxon>Nitrosomonadales</taxon>
        <taxon>Gallionellaceae</taxon>
        <taxon>Gallionella</taxon>
    </lineage>
</organism>
<dbReference type="GO" id="GO:0015562">
    <property type="term" value="F:efflux transmembrane transporter activity"/>
    <property type="evidence" value="ECO:0007669"/>
    <property type="project" value="InterPro"/>
</dbReference>
<accession>D9SF92</accession>
<reference evidence="7 8" key="1">
    <citation type="submission" date="2010-08" db="EMBL/GenBank/DDBJ databases">
        <title>Complete sequence of Gallionella capsiferriformans ES-2.</title>
        <authorList>
            <consortium name="US DOE Joint Genome Institute"/>
            <person name="Lucas S."/>
            <person name="Copeland A."/>
            <person name="Lapidus A."/>
            <person name="Cheng J.-F."/>
            <person name="Bruce D."/>
            <person name="Goodwin L."/>
            <person name="Pitluck S."/>
            <person name="Chertkov O."/>
            <person name="Davenport K.W."/>
            <person name="Detter J.C."/>
            <person name="Han C."/>
            <person name="Tapia R."/>
            <person name="Land M."/>
            <person name="Hauser L."/>
            <person name="Chang Y.-J."/>
            <person name="Jeffries C."/>
            <person name="Kyrpides N."/>
            <person name="Ivanova N."/>
            <person name="Mikhailova N."/>
            <person name="Shelobolina E.S."/>
            <person name="Picardal F."/>
            <person name="Roden E."/>
            <person name="Emerson D."/>
            <person name="Woyke T."/>
        </authorList>
    </citation>
    <scope>NUCLEOTIDE SEQUENCE [LARGE SCALE GENOMIC DNA]</scope>
    <source>
        <strain evidence="7 8">ES-2</strain>
    </source>
</reference>
<gene>
    <name evidence="7" type="ordered locus">Galf_1161</name>
</gene>
<keyword evidence="2" id="KW-1134">Transmembrane beta strand</keyword>
<evidence type="ECO:0000256" key="6">
    <source>
        <dbReference type="SAM" id="MobiDB-lite"/>
    </source>
</evidence>
<evidence type="ECO:0000313" key="8">
    <source>
        <dbReference type="Proteomes" id="UP000001235"/>
    </source>
</evidence>
<evidence type="ECO:0000256" key="5">
    <source>
        <dbReference type="ARBA" id="ARBA00023237"/>
    </source>
</evidence>
<dbReference type="GO" id="GO:1990281">
    <property type="term" value="C:efflux pump complex"/>
    <property type="evidence" value="ECO:0007669"/>
    <property type="project" value="TreeGrafter"/>
</dbReference>
<dbReference type="GO" id="GO:0009279">
    <property type="term" value="C:cell outer membrane"/>
    <property type="evidence" value="ECO:0007669"/>
    <property type="project" value="UniProtKB-SubCell"/>
</dbReference>
<dbReference type="AlphaFoldDB" id="D9SF92"/>
<keyword evidence="8" id="KW-1185">Reference proteome</keyword>
<protein>
    <submittedName>
        <fullName evidence="7">Outer membrane efflux protein</fullName>
    </submittedName>
</protein>
<dbReference type="OrthoDB" id="7616984at2"/>
<dbReference type="EMBL" id="CP002159">
    <property type="protein sequence ID" value="ADL55189.1"/>
    <property type="molecule type" value="Genomic_DNA"/>
</dbReference>
<evidence type="ECO:0000313" key="7">
    <source>
        <dbReference type="EMBL" id="ADL55189.1"/>
    </source>
</evidence>
<dbReference type="PANTHER" id="PTHR30026:SF20">
    <property type="entry name" value="OUTER MEMBRANE PROTEIN TOLC"/>
    <property type="match status" value="1"/>
</dbReference>